<name>A0A8K0XSQ6_9AGAR</name>
<dbReference type="EMBL" id="JAEVFJ010000005">
    <property type="protein sequence ID" value="KAH8104505.1"/>
    <property type="molecule type" value="Genomic_DNA"/>
</dbReference>
<evidence type="ECO:0000313" key="2">
    <source>
        <dbReference type="Proteomes" id="UP000813824"/>
    </source>
</evidence>
<dbReference type="Proteomes" id="UP000813824">
    <property type="component" value="Unassembled WGS sequence"/>
</dbReference>
<evidence type="ECO:0000313" key="1">
    <source>
        <dbReference type="EMBL" id="KAH8104505.1"/>
    </source>
</evidence>
<accession>A0A8K0XSQ6</accession>
<dbReference type="AlphaFoldDB" id="A0A8K0XSQ6"/>
<proteinExistence type="predicted"/>
<comment type="caution">
    <text evidence="1">The sequence shown here is derived from an EMBL/GenBank/DDBJ whole genome shotgun (WGS) entry which is preliminary data.</text>
</comment>
<organism evidence="1 2">
    <name type="scientific">Cristinia sonorae</name>
    <dbReference type="NCBI Taxonomy" id="1940300"/>
    <lineage>
        <taxon>Eukaryota</taxon>
        <taxon>Fungi</taxon>
        <taxon>Dikarya</taxon>
        <taxon>Basidiomycota</taxon>
        <taxon>Agaricomycotina</taxon>
        <taxon>Agaricomycetes</taxon>
        <taxon>Agaricomycetidae</taxon>
        <taxon>Agaricales</taxon>
        <taxon>Pleurotineae</taxon>
        <taxon>Stephanosporaceae</taxon>
        <taxon>Cristinia</taxon>
    </lineage>
</organism>
<reference evidence="1" key="1">
    <citation type="journal article" date="2021" name="New Phytol.">
        <title>Evolutionary innovations through gain and loss of genes in the ectomycorrhizal Boletales.</title>
        <authorList>
            <person name="Wu G."/>
            <person name="Miyauchi S."/>
            <person name="Morin E."/>
            <person name="Kuo A."/>
            <person name="Drula E."/>
            <person name="Varga T."/>
            <person name="Kohler A."/>
            <person name="Feng B."/>
            <person name="Cao Y."/>
            <person name="Lipzen A."/>
            <person name="Daum C."/>
            <person name="Hundley H."/>
            <person name="Pangilinan J."/>
            <person name="Johnson J."/>
            <person name="Barry K."/>
            <person name="LaButti K."/>
            <person name="Ng V."/>
            <person name="Ahrendt S."/>
            <person name="Min B."/>
            <person name="Choi I.G."/>
            <person name="Park H."/>
            <person name="Plett J.M."/>
            <person name="Magnuson J."/>
            <person name="Spatafora J.W."/>
            <person name="Nagy L.G."/>
            <person name="Henrissat B."/>
            <person name="Grigoriev I.V."/>
            <person name="Yang Z.L."/>
            <person name="Xu J."/>
            <person name="Martin F.M."/>
        </authorList>
    </citation>
    <scope>NUCLEOTIDE SEQUENCE</scope>
    <source>
        <strain evidence="1">KKN 215</strain>
    </source>
</reference>
<protein>
    <submittedName>
        <fullName evidence="1">Uncharacterized protein</fullName>
    </submittedName>
</protein>
<dbReference type="OrthoDB" id="2750083at2759"/>
<keyword evidence="2" id="KW-1185">Reference proteome</keyword>
<gene>
    <name evidence="1" type="ORF">BXZ70DRAFT_1062076</name>
</gene>
<sequence length="508" mass="57755">MGVRLWAHEIIRSEGWASYLHFSHAKVAGAIFIANSNNSFCQFVLREEHRAQYLRQLIIPDIYTYEDDDEDIEYTFGALATVLQRATKLELLNIEKAEGLLVYPPSMSAAISSCATLTELKLSMVGKRAQKMLRRMHSPVTSARLEYYDEEEMLYDPLKASLRHPDPTRTLKNFSATLSRLRVISSGQHFADTFTGPQFCHVRELTIVTGKIHINLAAFMTSFPRVSRLTWHDEREQVQEDAQAEHFFNMQFTNELWPNLDSIYATVLSCYTSGLQSRVRLWRLGHVDAANKIPFQVTMGLLRPTAVQIYTTAAMLDGEDALQLFPPNDIKSLNIHVDLDIGDPTKTASVISTTLLLLQGMPLTLLALSFHHKLHHTWIPIVKPDRGDTAQLESDSDDGIGHTYGEDTNRVDPVRDCLDSMDVEAYARMLIAAIPTLKHLGFAFQGSFSQGNRTYRGWKHSPLFLQVLRSEEGDVVEIQTMTDKDGDRLFEDTFQCDIWQVQVFDAFY</sequence>